<dbReference type="Proteomes" id="UP000515123">
    <property type="component" value="Linkage group 14"/>
</dbReference>
<proteinExistence type="predicted"/>
<dbReference type="GO" id="GO:0005634">
    <property type="term" value="C:nucleus"/>
    <property type="evidence" value="ECO:0007669"/>
    <property type="project" value="UniProtKB-SubCell"/>
</dbReference>
<name>A0A6P5G5W2_ANACO</name>
<keyword evidence="3" id="KW-0805">Transcription regulation</keyword>
<evidence type="ECO:0000313" key="10">
    <source>
        <dbReference type="RefSeq" id="XP_020103689.1"/>
    </source>
</evidence>
<evidence type="ECO:0000256" key="5">
    <source>
        <dbReference type="ARBA" id="ARBA00023163"/>
    </source>
</evidence>
<evidence type="ECO:0000256" key="6">
    <source>
        <dbReference type="ARBA" id="ARBA00023242"/>
    </source>
</evidence>
<dbReference type="PANTHER" id="PTHR31674:SF62">
    <property type="entry name" value="B3 DOMAIN-CONTAINING PROTEIN REM14-RELATED"/>
    <property type="match status" value="1"/>
</dbReference>
<evidence type="ECO:0000256" key="7">
    <source>
        <dbReference type="SAM" id="MobiDB-lite"/>
    </source>
</evidence>
<evidence type="ECO:0000313" key="9">
    <source>
        <dbReference type="Proteomes" id="UP000515123"/>
    </source>
</evidence>
<comment type="subcellular location">
    <subcellularLocation>
        <location evidence="1">Nucleus</location>
    </subcellularLocation>
</comment>
<dbReference type="InterPro" id="IPR015300">
    <property type="entry name" value="DNA-bd_pseudobarrel_sf"/>
</dbReference>
<dbReference type="OrthoDB" id="683934at2759"/>
<keyword evidence="9" id="KW-1185">Reference proteome</keyword>
<keyword evidence="5" id="KW-0804">Transcription</keyword>
<reference evidence="10" key="2">
    <citation type="submission" date="2025-08" db="UniProtKB">
        <authorList>
            <consortium name="RefSeq"/>
        </authorList>
    </citation>
    <scope>IDENTIFICATION</scope>
    <source>
        <tissue evidence="10">Leaf</tissue>
    </source>
</reference>
<dbReference type="InterPro" id="IPR003340">
    <property type="entry name" value="B3_DNA-bd"/>
</dbReference>
<dbReference type="SMART" id="SM01019">
    <property type="entry name" value="B3"/>
    <property type="match status" value="2"/>
</dbReference>
<dbReference type="GeneID" id="109720787"/>
<dbReference type="SUPFAM" id="SSF101936">
    <property type="entry name" value="DNA-binding pseudobarrel domain"/>
    <property type="match status" value="2"/>
</dbReference>
<accession>A0A6P5G5W2</accession>
<keyword evidence="2" id="KW-0677">Repeat</keyword>
<dbReference type="CDD" id="cd10017">
    <property type="entry name" value="B3_DNA"/>
    <property type="match status" value="2"/>
</dbReference>
<keyword evidence="4" id="KW-0238">DNA-binding</keyword>
<evidence type="ECO:0000259" key="8">
    <source>
        <dbReference type="PROSITE" id="PS50863"/>
    </source>
</evidence>
<protein>
    <submittedName>
        <fullName evidence="10">B3 domain-containing protein Os04g0347400</fullName>
    </submittedName>
</protein>
<dbReference type="GO" id="GO:0003677">
    <property type="term" value="F:DNA binding"/>
    <property type="evidence" value="ECO:0007669"/>
    <property type="project" value="UniProtKB-KW"/>
</dbReference>
<feature type="domain" description="TF-B3" evidence="8">
    <location>
        <begin position="20"/>
        <end position="97"/>
    </location>
</feature>
<dbReference type="Pfam" id="PF02362">
    <property type="entry name" value="B3"/>
    <property type="match status" value="2"/>
</dbReference>
<evidence type="ECO:0000256" key="3">
    <source>
        <dbReference type="ARBA" id="ARBA00023015"/>
    </source>
</evidence>
<evidence type="ECO:0000256" key="4">
    <source>
        <dbReference type="ARBA" id="ARBA00023125"/>
    </source>
</evidence>
<dbReference type="PROSITE" id="PS50863">
    <property type="entry name" value="B3"/>
    <property type="match status" value="2"/>
</dbReference>
<keyword evidence="6" id="KW-0539">Nucleus</keyword>
<feature type="region of interest" description="Disordered" evidence="7">
    <location>
        <begin position="139"/>
        <end position="183"/>
    </location>
</feature>
<dbReference type="Gene3D" id="2.40.330.10">
    <property type="entry name" value="DNA-binding pseudobarrel domain"/>
    <property type="match status" value="2"/>
</dbReference>
<sequence>MYILISSVAMPHFYHLLQPIPNPIAQLLAKGRGETATLFSPLGKFWHITLQRDVDDGMYFDSGWREFSQAHNLVAGCFVVFRYEGNMVFKVKVFDASGCRKQYDKIAHGIVEEISVDSKDEEPDEVLIIDDQQNLSTCSRKRRKSARLNSKSSAQQQGNGEPRTPPVFRSKNKSVEKSNNSGDYPPHFEKIIRPYNFSCFRMSVPKEFCASHGLLRKEEMTLKDPKQRLWPVKLWQGKRQIRFSKGWMDFSMGNKLEDGDKCIFQLVSSEVMQVIIQKRRA</sequence>
<dbReference type="AlphaFoldDB" id="A0A6P5G5W2"/>
<dbReference type="InterPro" id="IPR039218">
    <property type="entry name" value="REM_fam"/>
</dbReference>
<reference evidence="9" key="1">
    <citation type="journal article" date="2015" name="Nat. Genet.">
        <title>The pineapple genome and the evolution of CAM photosynthesis.</title>
        <authorList>
            <person name="Ming R."/>
            <person name="VanBuren R."/>
            <person name="Wai C.M."/>
            <person name="Tang H."/>
            <person name="Schatz M.C."/>
            <person name="Bowers J.E."/>
            <person name="Lyons E."/>
            <person name="Wang M.L."/>
            <person name="Chen J."/>
            <person name="Biggers E."/>
            <person name="Zhang J."/>
            <person name="Huang L."/>
            <person name="Zhang L."/>
            <person name="Miao W."/>
            <person name="Zhang J."/>
            <person name="Ye Z."/>
            <person name="Miao C."/>
            <person name="Lin Z."/>
            <person name="Wang H."/>
            <person name="Zhou H."/>
            <person name="Yim W.C."/>
            <person name="Priest H.D."/>
            <person name="Zheng C."/>
            <person name="Woodhouse M."/>
            <person name="Edger P.P."/>
            <person name="Guyot R."/>
            <person name="Guo H.B."/>
            <person name="Guo H."/>
            <person name="Zheng G."/>
            <person name="Singh R."/>
            <person name="Sharma A."/>
            <person name="Min X."/>
            <person name="Zheng Y."/>
            <person name="Lee H."/>
            <person name="Gurtowski J."/>
            <person name="Sedlazeck F.J."/>
            <person name="Harkess A."/>
            <person name="McKain M.R."/>
            <person name="Liao Z."/>
            <person name="Fang J."/>
            <person name="Liu J."/>
            <person name="Zhang X."/>
            <person name="Zhang Q."/>
            <person name="Hu W."/>
            <person name="Qin Y."/>
            <person name="Wang K."/>
            <person name="Chen L.Y."/>
            <person name="Shirley N."/>
            <person name="Lin Y.R."/>
            <person name="Liu L.Y."/>
            <person name="Hernandez A.G."/>
            <person name="Wright C.L."/>
            <person name="Bulone V."/>
            <person name="Tuskan G.A."/>
            <person name="Heath K."/>
            <person name="Zee F."/>
            <person name="Moore P.H."/>
            <person name="Sunkar R."/>
            <person name="Leebens-Mack J.H."/>
            <person name="Mockler T."/>
            <person name="Bennetzen J.L."/>
            <person name="Freeling M."/>
            <person name="Sankoff D."/>
            <person name="Paterson A.H."/>
            <person name="Zhu X."/>
            <person name="Yang X."/>
            <person name="Smith J.A."/>
            <person name="Cushman J.C."/>
            <person name="Paull R.E."/>
            <person name="Yu Q."/>
        </authorList>
    </citation>
    <scope>NUCLEOTIDE SEQUENCE [LARGE SCALE GENOMIC DNA]</scope>
    <source>
        <strain evidence="9">cv. F153</strain>
    </source>
</reference>
<organism evidence="9 10">
    <name type="scientific">Ananas comosus</name>
    <name type="common">Pineapple</name>
    <name type="synonym">Ananas ananas</name>
    <dbReference type="NCBI Taxonomy" id="4615"/>
    <lineage>
        <taxon>Eukaryota</taxon>
        <taxon>Viridiplantae</taxon>
        <taxon>Streptophyta</taxon>
        <taxon>Embryophyta</taxon>
        <taxon>Tracheophyta</taxon>
        <taxon>Spermatophyta</taxon>
        <taxon>Magnoliopsida</taxon>
        <taxon>Liliopsida</taxon>
        <taxon>Poales</taxon>
        <taxon>Bromeliaceae</taxon>
        <taxon>Bromelioideae</taxon>
        <taxon>Ananas</taxon>
    </lineage>
</organism>
<feature type="compositionally biased region" description="Polar residues" evidence="7">
    <location>
        <begin position="147"/>
        <end position="159"/>
    </location>
</feature>
<evidence type="ECO:0000256" key="2">
    <source>
        <dbReference type="ARBA" id="ARBA00022737"/>
    </source>
</evidence>
<feature type="domain" description="TF-B3" evidence="8">
    <location>
        <begin position="187"/>
        <end position="280"/>
    </location>
</feature>
<dbReference type="PANTHER" id="PTHR31674">
    <property type="entry name" value="B3 DOMAIN-CONTAINING PROTEIN REM-LIKE 3-RELATED"/>
    <property type="match status" value="1"/>
</dbReference>
<gene>
    <name evidence="10" type="primary">LOC109720787</name>
</gene>
<dbReference type="RefSeq" id="XP_020103689.1">
    <property type="nucleotide sequence ID" value="XM_020248100.1"/>
</dbReference>
<evidence type="ECO:0000256" key="1">
    <source>
        <dbReference type="ARBA" id="ARBA00004123"/>
    </source>
</evidence>